<dbReference type="STRING" id="258515.SAMN05192585_12715"/>
<evidence type="ECO:0000256" key="4">
    <source>
        <dbReference type="ARBA" id="ARBA00022989"/>
    </source>
</evidence>
<comment type="catalytic activity">
    <reaction evidence="8">
        <text>fluoride(in) = fluoride(out)</text>
        <dbReference type="Rhea" id="RHEA:76159"/>
        <dbReference type="ChEBI" id="CHEBI:17051"/>
    </reaction>
    <physiologicalReaction direction="left-to-right" evidence="8">
        <dbReference type="Rhea" id="RHEA:76160"/>
    </physiologicalReaction>
</comment>
<dbReference type="PANTHER" id="PTHR28259">
    <property type="entry name" value="FLUORIDE EXPORT PROTEIN 1-RELATED"/>
    <property type="match status" value="1"/>
</dbReference>
<keyword evidence="5 10" id="KW-0472">Membrane</keyword>
<evidence type="ECO:0000256" key="2">
    <source>
        <dbReference type="ARBA" id="ARBA00022475"/>
    </source>
</evidence>
<dbReference type="PANTHER" id="PTHR28259:SF1">
    <property type="entry name" value="FLUORIDE EXPORT PROTEIN 1-RELATED"/>
    <property type="match status" value="1"/>
</dbReference>
<comment type="subcellular location">
    <subcellularLocation>
        <location evidence="1 10">Cell membrane</location>
        <topology evidence="1 10">Multi-pass membrane protein</topology>
    </subcellularLocation>
</comment>
<comment type="activity regulation">
    <text evidence="10">Na(+) is not transported, but it plays an essential structural role and its presence is essential for fluoride channel function.</text>
</comment>
<protein>
    <recommendedName>
        <fullName evidence="10">Fluoride-specific ion channel FluC</fullName>
    </recommendedName>
</protein>
<name>A0A1H0D8P7_9FIRM</name>
<sequence>MELLWSCLIVGFGGAVGSICRYLLGLLPVKPQNGFPLITLGINVVGAFCIGLIMALASKNPNINPYILLLLKVGFCGGFTTFSTFSLEAVGLLQNGSYFIAILYMFLSIILCISAVVGAQMLIK</sequence>
<keyword evidence="10" id="KW-0479">Metal-binding</keyword>
<feature type="transmembrane region" description="Helical" evidence="10">
    <location>
        <begin position="98"/>
        <end position="123"/>
    </location>
</feature>
<feature type="transmembrane region" description="Helical" evidence="10">
    <location>
        <begin position="66"/>
        <end position="86"/>
    </location>
</feature>
<comment type="similarity">
    <text evidence="7 10">Belongs to the fluoride channel Fluc/FEX (TC 1.A.43) family.</text>
</comment>
<proteinExistence type="inferred from homology"/>
<keyword evidence="12" id="KW-1185">Reference proteome</keyword>
<dbReference type="GO" id="GO:0062054">
    <property type="term" value="F:fluoride channel activity"/>
    <property type="evidence" value="ECO:0007669"/>
    <property type="project" value="UniProtKB-UniRule"/>
</dbReference>
<dbReference type="Pfam" id="PF02537">
    <property type="entry name" value="CRCB"/>
    <property type="match status" value="1"/>
</dbReference>
<dbReference type="GO" id="GO:0005886">
    <property type="term" value="C:plasma membrane"/>
    <property type="evidence" value="ECO:0007669"/>
    <property type="project" value="UniProtKB-SubCell"/>
</dbReference>
<evidence type="ECO:0000256" key="9">
    <source>
        <dbReference type="ARBA" id="ARBA00049940"/>
    </source>
</evidence>
<keyword evidence="6 10" id="KW-0407">Ion channel</keyword>
<keyword evidence="10" id="KW-0406">Ion transport</keyword>
<comment type="function">
    <text evidence="9 10">Fluoride-specific ion channel. Important for reducing fluoride concentration in the cell, thus reducing its toxicity.</text>
</comment>
<evidence type="ECO:0000256" key="5">
    <source>
        <dbReference type="ARBA" id="ARBA00023136"/>
    </source>
</evidence>
<evidence type="ECO:0000256" key="7">
    <source>
        <dbReference type="ARBA" id="ARBA00035120"/>
    </source>
</evidence>
<evidence type="ECO:0000256" key="10">
    <source>
        <dbReference type="HAMAP-Rule" id="MF_00454"/>
    </source>
</evidence>
<dbReference type="AlphaFoldDB" id="A0A1H0D8P7"/>
<evidence type="ECO:0000313" key="12">
    <source>
        <dbReference type="Proteomes" id="UP000199182"/>
    </source>
</evidence>
<dbReference type="EMBL" id="FNID01000027">
    <property type="protein sequence ID" value="SDN66341.1"/>
    <property type="molecule type" value="Genomic_DNA"/>
</dbReference>
<accession>A0A1H0D8P7</accession>
<evidence type="ECO:0000256" key="8">
    <source>
        <dbReference type="ARBA" id="ARBA00035585"/>
    </source>
</evidence>
<evidence type="ECO:0000313" key="11">
    <source>
        <dbReference type="EMBL" id="SDN66341.1"/>
    </source>
</evidence>
<keyword evidence="10" id="KW-0813">Transport</keyword>
<feature type="transmembrane region" description="Helical" evidence="10">
    <location>
        <begin position="33"/>
        <end position="54"/>
    </location>
</feature>
<gene>
    <name evidence="10" type="primary">fluC</name>
    <name evidence="10" type="synonym">crcB</name>
    <name evidence="11" type="ORF">SAMN05192585_12715</name>
</gene>
<keyword evidence="10" id="KW-0915">Sodium</keyword>
<evidence type="ECO:0000256" key="6">
    <source>
        <dbReference type="ARBA" id="ARBA00023303"/>
    </source>
</evidence>
<organism evidence="11 12">
    <name type="scientific">Acetanaerobacterium elongatum</name>
    <dbReference type="NCBI Taxonomy" id="258515"/>
    <lineage>
        <taxon>Bacteria</taxon>
        <taxon>Bacillati</taxon>
        <taxon>Bacillota</taxon>
        <taxon>Clostridia</taxon>
        <taxon>Eubacteriales</taxon>
        <taxon>Oscillospiraceae</taxon>
        <taxon>Acetanaerobacterium</taxon>
    </lineage>
</organism>
<keyword evidence="3 10" id="KW-0812">Transmembrane</keyword>
<feature type="binding site" evidence="10">
    <location>
        <position position="77"/>
    </location>
    <ligand>
        <name>Na(+)</name>
        <dbReference type="ChEBI" id="CHEBI:29101"/>
        <note>structural</note>
    </ligand>
</feature>
<dbReference type="GO" id="GO:0046872">
    <property type="term" value="F:metal ion binding"/>
    <property type="evidence" value="ECO:0007669"/>
    <property type="project" value="UniProtKB-KW"/>
</dbReference>
<evidence type="ECO:0000256" key="3">
    <source>
        <dbReference type="ARBA" id="ARBA00022692"/>
    </source>
</evidence>
<feature type="binding site" evidence="10">
    <location>
        <position position="80"/>
    </location>
    <ligand>
        <name>Na(+)</name>
        <dbReference type="ChEBI" id="CHEBI:29101"/>
        <note>structural</note>
    </ligand>
</feature>
<dbReference type="NCBIfam" id="TIGR00494">
    <property type="entry name" value="crcB"/>
    <property type="match status" value="1"/>
</dbReference>
<dbReference type="GO" id="GO:0140114">
    <property type="term" value="P:cellular detoxification of fluoride"/>
    <property type="evidence" value="ECO:0007669"/>
    <property type="project" value="UniProtKB-UniRule"/>
</dbReference>
<reference evidence="11 12" key="1">
    <citation type="submission" date="2016-10" db="EMBL/GenBank/DDBJ databases">
        <authorList>
            <person name="de Groot N.N."/>
        </authorList>
    </citation>
    <scope>NUCLEOTIDE SEQUENCE [LARGE SCALE GENOMIC DNA]</scope>
    <source>
        <strain evidence="11 12">CGMCC 1.5012</strain>
    </source>
</reference>
<dbReference type="RefSeq" id="WP_092641542.1">
    <property type="nucleotide sequence ID" value="NZ_FNID01000027.1"/>
</dbReference>
<keyword evidence="4 10" id="KW-1133">Transmembrane helix</keyword>
<evidence type="ECO:0000256" key="1">
    <source>
        <dbReference type="ARBA" id="ARBA00004651"/>
    </source>
</evidence>
<dbReference type="HAMAP" id="MF_00454">
    <property type="entry name" value="FluC"/>
    <property type="match status" value="1"/>
</dbReference>
<dbReference type="InterPro" id="IPR003691">
    <property type="entry name" value="FluC"/>
</dbReference>
<dbReference type="Proteomes" id="UP000199182">
    <property type="component" value="Unassembled WGS sequence"/>
</dbReference>
<keyword evidence="2 10" id="KW-1003">Cell membrane</keyword>
<dbReference type="OrthoDB" id="9815830at2"/>